<dbReference type="PANTHER" id="PTHR43158:SF2">
    <property type="entry name" value="SKFA PEPTIDE EXPORT ATP-BINDING PROTEIN SKFE"/>
    <property type="match status" value="1"/>
</dbReference>
<feature type="domain" description="ABC transporter" evidence="3">
    <location>
        <begin position="2"/>
        <end position="238"/>
    </location>
</feature>
<evidence type="ECO:0000256" key="2">
    <source>
        <dbReference type="ARBA" id="ARBA00022840"/>
    </source>
</evidence>
<proteinExistence type="predicted"/>
<name>A0A5R9GAM4_9BACL</name>
<dbReference type="SUPFAM" id="SSF52540">
    <property type="entry name" value="P-loop containing nucleoside triphosphate hydrolases"/>
    <property type="match status" value="1"/>
</dbReference>
<dbReference type="EMBL" id="VCIW01000016">
    <property type="protein sequence ID" value="TLS50164.1"/>
    <property type="molecule type" value="Genomic_DNA"/>
</dbReference>
<dbReference type="Gene3D" id="3.40.50.300">
    <property type="entry name" value="P-loop containing nucleotide triphosphate hydrolases"/>
    <property type="match status" value="1"/>
</dbReference>
<dbReference type="PANTHER" id="PTHR43158">
    <property type="entry name" value="SKFA PEPTIDE EXPORT ATP-BINDING PROTEIN SKFE"/>
    <property type="match status" value="1"/>
</dbReference>
<evidence type="ECO:0000259" key="3">
    <source>
        <dbReference type="PROSITE" id="PS50893"/>
    </source>
</evidence>
<dbReference type="PROSITE" id="PS00211">
    <property type="entry name" value="ABC_TRANSPORTER_1"/>
    <property type="match status" value="1"/>
</dbReference>
<dbReference type="SMART" id="SM00382">
    <property type="entry name" value="AAA"/>
    <property type="match status" value="1"/>
</dbReference>
<dbReference type="AlphaFoldDB" id="A0A5R9GAM4"/>
<keyword evidence="5" id="KW-1185">Reference proteome</keyword>
<dbReference type="InterPro" id="IPR017871">
    <property type="entry name" value="ABC_transporter-like_CS"/>
</dbReference>
<organism evidence="4 5">
    <name type="scientific">Paenibacillus antri</name>
    <dbReference type="NCBI Taxonomy" id="2582848"/>
    <lineage>
        <taxon>Bacteria</taxon>
        <taxon>Bacillati</taxon>
        <taxon>Bacillota</taxon>
        <taxon>Bacilli</taxon>
        <taxon>Bacillales</taxon>
        <taxon>Paenibacillaceae</taxon>
        <taxon>Paenibacillus</taxon>
    </lineage>
</organism>
<reference evidence="4 5" key="1">
    <citation type="submission" date="2019-05" db="EMBL/GenBank/DDBJ databases">
        <authorList>
            <person name="Narsing Rao M.P."/>
            <person name="Li W.J."/>
        </authorList>
    </citation>
    <scope>NUCLEOTIDE SEQUENCE [LARGE SCALE GENOMIC DNA]</scope>
    <source>
        <strain evidence="4 5">SYSU_K30003</strain>
    </source>
</reference>
<dbReference type="GO" id="GO:0016887">
    <property type="term" value="F:ATP hydrolysis activity"/>
    <property type="evidence" value="ECO:0007669"/>
    <property type="project" value="InterPro"/>
</dbReference>
<dbReference type="Proteomes" id="UP000309676">
    <property type="component" value="Unassembled WGS sequence"/>
</dbReference>
<dbReference type="Pfam" id="PF00005">
    <property type="entry name" value="ABC_tran"/>
    <property type="match status" value="1"/>
</dbReference>
<dbReference type="GO" id="GO:0005524">
    <property type="term" value="F:ATP binding"/>
    <property type="evidence" value="ECO:0007669"/>
    <property type="project" value="UniProtKB-KW"/>
</dbReference>
<dbReference type="InterPro" id="IPR003593">
    <property type="entry name" value="AAA+_ATPase"/>
</dbReference>
<keyword evidence="1" id="KW-0547">Nucleotide-binding</keyword>
<evidence type="ECO:0000313" key="4">
    <source>
        <dbReference type="EMBL" id="TLS50164.1"/>
    </source>
</evidence>
<evidence type="ECO:0000256" key="1">
    <source>
        <dbReference type="ARBA" id="ARBA00022741"/>
    </source>
</evidence>
<evidence type="ECO:0000313" key="5">
    <source>
        <dbReference type="Proteomes" id="UP000309676"/>
    </source>
</evidence>
<dbReference type="InterPro" id="IPR027417">
    <property type="entry name" value="P-loop_NTPase"/>
</dbReference>
<keyword evidence="2 4" id="KW-0067">ATP-binding</keyword>
<dbReference type="PROSITE" id="PS50893">
    <property type="entry name" value="ABC_TRANSPORTER_2"/>
    <property type="match status" value="1"/>
</dbReference>
<accession>A0A5R9GAM4</accession>
<dbReference type="OrthoDB" id="9789994at2"/>
<dbReference type="InterPro" id="IPR003439">
    <property type="entry name" value="ABC_transporter-like_ATP-bd"/>
</dbReference>
<dbReference type="RefSeq" id="WP_138196313.1">
    <property type="nucleotide sequence ID" value="NZ_VCIW01000016.1"/>
</dbReference>
<sequence>MIRLSNVSFIREGRSILTDISWQVEKGQHWALLGRNGSGKTTLLEIISGYQFPSVGTVEVLGATYGRVDLREQRKRLGYISQSLFEKLTPRDPLWEAVATGAYAHLRFYEKIDPEVRDRAMARLQQFGLESLADNPLGTLSQGERKKAMLARALMGEPELIVLDEPCSGLDLYQRENYLEVVEQISKEAALLYVTHHMEEIVPALTHVALLREGKLTAAGPKRDVLTASLIEEAYDVQVALDWEEERPWIRVKRT</sequence>
<comment type="caution">
    <text evidence="4">The sequence shown here is derived from an EMBL/GenBank/DDBJ whole genome shotgun (WGS) entry which is preliminary data.</text>
</comment>
<gene>
    <name evidence="4" type="ORF">FE782_21050</name>
</gene>
<protein>
    <submittedName>
        <fullName evidence="4">ATP-binding cassette domain-containing protein</fullName>
    </submittedName>
</protein>